<dbReference type="Pfam" id="PF00571">
    <property type="entry name" value="CBS"/>
    <property type="match status" value="1"/>
</dbReference>
<dbReference type="InterPro" id="IPR050511">
    <property type="entry name" value="AMPK_gamma/SDS23_families"/>
</dbReference>
<dbReference type="PROSITE" id="PS51371">
    <property type="entry name" value="CBS"/>
    <property type="match status" value="1"/>
</dbReference>
<evidence type="ECO:0000259" key="5">
    <source>
        <dbReference type="PROSITE" id="PS51371"/>
    </source>
</evidence>
<feature type="domain" description="CBS" evidence="5">
    <location>
        <begin position="370"/>
        <end position="430"/>
    </location>
</feature>
<keyword evidence="1" id="KW-0677">Repeat</keyword>
<accession>A9NVG5</accession>
<dbReference type="GO" id="GO:0005737">
    <property type="term" value="C:cytoplasm"/>
    <property type="evidence" value="ECO:0007669"/>
    <property type="project" value="TreeGrafter"/>
</dbReference>
<protein>
    <recommendedName>
        <fullName evidence="5">CBS domain-containing protein</fullName>
    </recommendedName>
</protein>
<evidence type="ECO:0000256" key="1">
    <source>
        <dbReference type="ARBA" id="ARBA00022737"/>
    </source>
</evidence>
<evidence type="ECO:0000313" key="6">
    <source>
        <dbReference type="EMBL" id="ABK24626.1"/>
    </source>
</evidence>
<dbReference type="SUPFAM" id="SSF54631">
    <property type="entry name" value="CBS-domain pair"/>
    <property type="match status" value="1"/>
</dbReference>
<name>A9NVG5_PICSI</name>
<dbReference type="PANTHER" id="PTHR13780">
    <property type="entry name" value="AMP-ACTIVATED PROTEIN KINASE, GAMMA REGULATORY SUBUNIT"/>
    <property type="match status" value="1"/>
</dbReference>
<evidence type="ECO:0000256" key="3">
    <source>
        <dbReference type="PROSITE-ProRule" id="PRU00703"/>
    </source>
</evidence>
<dbReference type="OMA" id="VFREHLQ"/>
<proteinExistence type="evidence at transcript level"/>
<dbReference type="EMBL" id="EF085319">
    <property type="protein sequence ID" value="ABK24626.1"/>
    <property type="molecule type" value="mRNA"/>
</dbReference>
<dbReference type="PANTHER" id="PTHR13780:SF128">
    <property type="entry name" value="CBS DOMAIN-CONTAINING PROTEIN"/>
    <property type="match status" value="1"/>
</dbReference>
<organism evidence="6">
    <name type="scientific">Picea sitchensis</name>
    <name type="common">Sitka spruce</name>
    <name type="synonym">Pinus sitchensis</name>
    <dbReference type="NCBI Taxonomy" id="3332"/>
    <lineage>
        <taxon>Eukaryota</taxon>
        <taxon>Viridiplantae</taxon>
        <taxon>Streptophyta</taxon>
        <taxon>Embryophyta</taxon>
        <taxon>Tracheophyta</taxon>
        <taxon>Spermatophyta</taxon>
        <taxon>Pinopsida</taxon>
        <taxon>Pinidae</taxon>
        <taxon>Conifers I</taxon>
        <taxon>Pinales</taxon>
        <taxon>Pinaceae</taxon>
        <taxon>Picea</taxon>
    </lineage>
</organism>
<reference evidence="6" key="1">
    <citation type="journal article" date="2008" name="BMC Genomics">
        <title>A conifer genomics resource of 200,000 spruce (Picea spp.) ESTs and 6,464 high-quality, sequence-finished full-length cDNAs for Sitka spruce (Picea sitchensis).</title>
        <authorList>
            <person name="Ralph S.G."/>
            <person name="Chun H.J."/>
            <person name="Kolosova N."/>
            <person name="Cooper D."/>
            <person name="Oddy C."/>
            <person name="Ritland C.E."/>
            <person name="Kirkpatrick R."/>
            <person name="Moore R."/>
            <person name="Barber S."/>
            <person name="Holt R.A."/>
            <person name="Jones S.J."/>
            <person name="Marra M.A."/>
            <person name="Douglas C.J."/>
            <person name="Ritland K."/>
            <person name="Bohlmann J."/>
        </authorList>
    </citation>
    <scope>NUCLEOTIDE SEQUENCE</scope>
    <source>
        <tissue evidence="6">Green portion of the leader tissue</tissue>
    </source>
</reference>
<feature type="region of interest" description="Disordered" evidence="4">
    <location>
        <begin position="302"/>
        <end position="357"/>
    </location>
</feature>
<dbReference type="InterPro" id="IPR000644">
    <property type="entry name" value="CBS_dom"/>
</dbReference>
<dbReference type="AlphaFoldDB" id="A9NVG5"/>
<feature type="compositionally biased region" description="Acidic residues" evidence="4">
    <location>
        <begin position="334"/>
        <end position="343"/>
    </location>
</feature>
<sequence>MAVSLQSHEVSDLCLGKPALYWLPVAATVGDALKALKQSPHETELGVWNCNHSWLDHKKPTNEGQQLKDCSCLGKVCMVDIICFLSRDESLYDPASALSAPVSSLFLPRIPSRVRHVDPGSSLLQALDFILEGAQNLIVPIENHKRLSFKKLGQKIASAGTASSTSHGGKEFCWINQEDVVRFLLGFIGVFSPLPSMTIEDLGIVNREVLMVEYDKPASSALQMIQLASNTQTAVAVVEQDPLQGPKLIGEISPSTLMYCDETVALALATLSAGDFMAYVDCGGPPESLVDLVRRRINQKMGPMGEGEQDQNPGNPIPGSDKPLTETDSLSTDSWEESSDEEFSVQSPSGPLRNSNKWSRSCSFNKFGYASRGRRVAPLTCKPWSSLVAVMVQALAHRVNYVWVTDEDSNLVGMVTFLDILDVFWNHLQSLD</sequence>
<evidence type="ECO:0000256" key="2">
    <source>
        <dbReference type="ARBA" id="ARBA00023122"/>
    </source>
</evidence>
<keyword evidence="2 3" id="KW-0129">CBS domain</keyword>
<dbReference type="GO" id="GO:0005634">
    <property type="term" value="C:nucleus"/>
    <property type="evidence" value="ECO:0007669"/>
    <property type="project" value="TreeGrafter"/>
</dbReference>
<dbReference type="Gene3D" id="3.10.580.10">
    <property type="entry name" value="CBS-domain"/>
    <property type="match status" value="1"/>
</dbReference>
<feature type="compositionally biased region" description="Polar residues" evidence="4">
    <location>
        <begin position="344"/>
        <end position="357"/>
    </location>
</feature>
<evidence type="ECO:0000256" key="4">
    <source>
        <dbReference type="SAM" id="MobiDB-lite"/>
    </source>
</evidence>
<dbReference type="InterPro" id="IPR046342">
    <property type="entry name" value="CBS_dom_sf"/>
</dbReference>